<evidence type="ECO:0000256" key="8">
    <source>
        <dbReference type="SAM" id="Phobius"/>
    </source>
</evidence>
<feature type="transmembrane region" description="Helical" evidence="8">
    <location>
        <begin position="61"/>
        <end position="82"/>
    </location>
</feature>
<keyword evidence="5 8" id="KW-1133">Transmembrane helix</keyword>
<dbReference type="PROSITE" id="PS50850">
    <property type="entry name" value="MFS"/>
    <property type="match status" value="1"/>
</dbReference>
<keyword evidence="2" id="KW-0813">Transport</keyword>
<evidence type="ECO:0000256" key="4">
    <source>
        <dbReference type="ARBA" id="ARBA00022692"/>
    </source>
</evidence>
<feature type="compositionally biased region" description="Basic residues" evidence="7">
    <location>
        <begin position="309"/>
        <end position="320"/>
    </location>
</feature>
<evidence type="ECO:0000256" key="2">
    <source>
        <dbReference type="ARBA" id="ARBA00022448"/>
    </source>
</evidence>
<evidence type="ECO:0000256" key="6">
    <source>
        <dbReference type="ARBA" id="ARBA00023136"/>
    </source>
</evidence>
<keyword evidence="4 8" id="KW-0812">Transmembrane</keyword>
<gene>
    <name evidence="10" type="ORF">U6N30_09175</name>
</gene>
<proteinExistence type="predicted"/>
<dbReference type="SUPFAM" id="SSF103473">
    <property type="entry name" value="MFS general substrate transporter"/>
    <property type="match status" value="1"/>
</dbReference>
<feature type="transmembrane region" description="Helical" evidence="8">
    <location>
        <begin position="154"/>
        <end position="176"/>
    </location>
</feature>
<evidence type="ECO:0000256" key="1">
    <source>
        <dbReference type="ARBA" id="ARBA00004651"/>
    </source>
</evidence>
<sequence length="438" mass="44474">MARRPVGPGTPIPAARDPGRTSWGAVAGLMGAGVVAAAQIGGAAAALPVLEDDFGLSSATAAWYLSTVSALSAAGGVLLGWLGQTLGFGRQVRFGLAAIVVADLGGAMVDSLTGLLVARVAEGLGLVMVILAAPPLLSEVSAPTHRRLVAGAWGAYMPVGSGLAALLVPSAIGLVGWRGASVADACVAAAVLLVVLRWVPSATVRRRASVGGLLGAFRSPSVVIIAVVFGLYSAQYLAVVGLLPAALVGDEGLSVAAAGLLGAVVFLVNAPANLLGAYLLHRGAPLRWVISAGCAGMAATVWGCSIRRSRSPCGSRRRSPSRSSQASFRPPSSPVSLRCRRVPARPARPSAWSPRGRASGSCSVRRWWLRWAWPSLPGRPSRACSCASPGSSRSAPWSFLEGSGSPDGSPDRALVTPVQLSRQNRCQSVPGSVGSPAG</sequence>
<evidence type="ECO:0000256" key="7">
    <source>
        <dbReference type="SAM" id="MobiDB-lite"/>
    </source>
</evidence>
<feature type="transmembrane region" description="Helical" evidence="8">
    <location>
        <begin position="253"/>
        <end position="279"/>
    </location>
</feature>
<evidence type="ECO:0000256" key="3">
    <source>
        <dbReference type="ARBA" id="ARBA00022475"/>
    </source>
</evidence>
<dbReference type="PANTHER" id="PTHR42718:SF46">
    <property type="entry name" value="BLR6921 PROTEIN"/>
    <property type="match status" value="1"/>
</dbReference>
<feature type="domain" description="Major facilitator superfamily (MFS) profile" evidence="9">
    <location>
        <begin position="25"/>
        <end position="438"/>
    </location>
</feature>
<evidence type="ECO:0000256" key="5">
    <source>
        <dbReference type="ARBA" id="ARBA00022989"/>
    </source>
</evidence>
<dbReference type="Gene3D" id="1.20.1250.20">
    <property type="entry name" value="MFS general substrate transporter like domains"/>
    <property type="match status" value="1"/>
</dbReference>
<accession>A0ABZ1B4S7</accession>
<feature type="compositionally biased region" description="Low complexity" evidence="7">
    <location>
        <begin position="321"/>
        <end position="330"/>
    </location>
</feature>
<dbReference type="InterPro" id="IPR011701">
    <property type="entry name" value="MFS"/>
</dbReference>
<comment type="subcellular location">
    <subcellularLocation>
        <location evidence="1">Cell membrane</location>
        <topology evidence="1">Multi-pass membrane protein</topology>
    </subcellularLocation>
</comment>
<feature type="transmembrane region" description="Helical" evidence="8">
    <location>
        <begin position="221"/>
        <end position="247"/>
    </location>
</feature>
<protein>
    <submittedName>
        <fullName evidence="10">MFS transporter</fullName>
    </submittedName>
</protein>
<dbReference type="CDD" id="cd06174">
    <property type="entry name" value="MFS"/>
    <property type="match status" value="1"/>
</dbReference>
<dbReference type="InterPro" id="IPR036259">
    <property type="entry name" value="MFS_trans_sf"/>
</dbReference>
<organism evidence="10 11">
    <name type="scientific">Blastococcus brunescens</name>
    <dbReference type="NCBI Taxonomy" id="1564165"/>
    <lineage>
        <taxon>Bacteria</taxon>
        <taxon>Bacillati</taxon>
        <taxon>Actinomycetota</taxon>
        <taxon>Actinomycetes</taxon>
        <taxon>Geodermatophilales</taxon>
        <taxon>Geodermatophilaceae</taxon>
        <taxon>Blastococcus</taxon>
    </lineage>
</organism>
<feature type="compositionally biased region" description="Low complexity" evidence="7">
    <location>
        <begin position="344"/>
        <end position="359"/>
    </location>
</feature>
<dbReference type="RefSeq" id="WP_324277047.1">
    <property type="nucleotide sequence ID" value="NZ_CP141261.1"/>
</dbReference>
<feature type="transmembrane region" description="Helical" evidence="8">
    <location>
        <begin position="182"/>
        <end position="200"/>
    </location>
</feature>
<feature type="region of interest" description="Disordered" evidence="7">
    <location>
        <begin position="388"/>
        <end position="413"/>
    </location>
</feature>
<reference evidence="10 11" key="1">
    <citation type="submission" date="2023-12" db="EMBL/GenBank/DDBJ databases">
        <title>Blastococcus brunescens sp. nov., an actonobacterium isolated from sandstone collected in sahara desert.</title>
        <authorList>
            <person name="Gtari M."/>
            <person name="Ghodhbane F."/>
        </authorList>
    </citation>
    <scope>NUCLEOTIDE SEQUENCE [LARGE SCALE GENOMIC DNA]</scope>
    <source>
        <strain evidence="10 11">BMG 8361</strain>
    </source>
</reference>
<feature type="region of interest" description="Disordered" evidence="7">
    <location>
        <begin position="309"/>
        <end position="359"/>
    </location>
</feature>
<feature type="transmembrane region" description="Helical" evidence="8">
    <location>
        <begin position="286"/>
        <end position="303"/>
    </location>
</feature>
<name>A0ABZ1B4S7_9ACTN</name>
<dbReference type="InterPro" id="IPR020846">
    <property type="entry name" value="MFS_dom"/>
</dbReference>
<keyword evidence="3" id="KW-1003">Cell membrane</keyword>
<dbReference type="Pfam" id="PF07690">
    <property type="entry name" value="MFS_1"/>
    <property type="match status" value="1"/>
</dbReference>
<dbReference type="PANTHER" id="PTHR42718">
    <property type="entry name" value="MAJOR FACILITATOR SUPERFAMILY MULTIDRUG TRANSPORTER MFSC"/>
    <property type="match status" value="1"/>
</dbReference>
<feature type="transmembrane region" description="Helical" evidence="8">
    <location>
        <begin position="21"/>
        <end position="41"/>
    </location>
</feature>
<keyword evidence="6 8" id="KW-0472">Membrane</keyword>
<dbReference type="EMBL" id="CP141261">
    <property type="protein sequence ID" value="WRL65729.1"/>
    <property type="molecule type" value="Genomic_DNA"/>
</dbReference>
<evidence type="ECO:0000259" key="9">
    <source>
        <dbReference type="PROSITE" id="PS50850"/>
    </source>
</evidence>
<feature type="transmembrane region" description="Helical" evidence="8">
    <location>
        <begin position="123"/>
        <end position="142"/>
    </location>
</feature>
<evidence type="ECO:0000313" key="11">
    <source>
        <dbReference type="Proteomes" id="UP001324287"/>
    </source>
</evidence>
<keyword evidence="11" id="KW-1185">Reference proteome</keyword>
<dbReference type="Proteomes" id="UP001324287">
    <property type="component" value="Chromosome"/>
</dbReference>
<evidence type="ECO:0000313" key="10">
    <source>
        <dbReference type="EMBL" id="WRL65729.1"/>
    </source>
</evidence>